<evidence type="ECO:0000313" key="1">
    <source>
        <dbReference type="EMBL" id="SVB61055.1"/>
    </source>
</evidence>
<sequence length="136" mass="15506">MTKKLTFLLVLTLFFSISSTASSVVSLVSNKNAEPSVRVISSHFYVGTRDSHNDNFIWIESNFVPLIPDQICYRWDIQLDTEMESVQVKEVFILPAKPKTWVDEEGMSLPLQYDNKISVTQEVIKLENGTVSNSWC</sequence>
<proteinExistence type="predicted"/>
<feature type="non-terminal residue" evidence="1">
    <location>
        <position position="136"/>
    </location>
</feature>
<accession>A0A382FEE0</accession>
<protein>
    <submittedName>
        <fullName evidence="1">Uncharacterized protein</fullName>
    </submittedName>
</protein>
<organism evidence="1">
    <name type="scientific">marine metagenome</name>
    <dbReference type="NCBI Taxonomy" id="408172"/>
    <lineage>
        <taxon>unclassified sequences</taxon>
        <taxon>metagenomes</taxon>
        <taxon>ecological metagenomes</taxon>
    </lineage>
</organism>
<dbReference type="AlphaFoldDB" id="A0A382FEE0"/>
<dbReference type="EMBL" id="UINC01049362">
    <property type="protein sequence ID" value="SVB61055.1"/>
    <property type="molecule type" value="Genomic_DNA"/>
</dbReference>
<name>A0A382FEE0_9ZZZZ</name>
<gene>
    <name evidence="1" type="ORF">METZ01_LOCUS213909</name>
</gene>
<reference evidence="1" key="1">
    <citation type="submission" date="2018-05" db="EMBL/GenBank/DDBJ databases">
        <authorList>
            <person name="Lanie J.A."/>
            <person name="Ng W.-L."/>
            <person name="Kazmierczak K.M."/>
            <person name="Andrzejewski T.M."/>
            <person name="Davidsen T.M."/>
            <person name="Wayne K.J."/>
            <person name="Tettelin H."/>
            <person name="Glass J.I."/>
            <person name="Rusch D."/>
            <person name="Podicherti R."/>
            <person name="Tsui H.-C.T."/>
            <person name="Winkler M.E."/>
        </authorList>
    </citation>
    <scope>NUCLEOTIDE SEQUENCE</scope>
</reference>